<dbReference type="EMBL" id="JACVVK020000084">
    <property type="protein sequence ID" value="KAK7494299.1"/>
    <property type="molecule type" value="Genomic_DNA"/>
</dbReference>
<dbReference type="PROSITE" id="PS50097">
    <property type="entry name" value="BTB"/>
    <property type="match status" value="1"/>
</dbReference>
<gene>
    <name evidence="2" type="ORF">BaRGS_00014402</name>
</gene>
<dbReference type="AlphaFoldDB" id="A0ABD0L4E0"/>
<reference evidence="2 3" key="1">
    <citation type="journal article" date="2023" name="Sci. Data">
        <title>Genome assembly of the Korean intertidal mud-creeper Batillaria attramentaria.</title>
        <authorList>
            <person name="Patra A.K."/>
            <person name="Ho P.T."/>
            <person name="Jun S."/>
            <person name="Lee S.J."/>
            <person name="Kim Y."/>
            <person name="Won Y.J."/>
        </authorList>
    </citation>
    <scope>NUCLEOTIDE SEQUENCE [LARGE SCALE GENOMIC DNA]</scope>
    <source>
        <strain evidence="2">Wonlab-2016</strain>
    </source>
</reference>
<accession>A0ABD0L4E0</accession>
<keyword evidence="3" id="KW-1185">Reference proteome</keyword>
<name>A0ABD0L4E0_9CAEN</name>
<dbReference type="SMART" id="SM00225">
    <property type="entry name" value="BTB"/>
    <property type="match status" value="1"/>
</dbReference>
<comment type="caution">
    <text evidence="2">The sequence shown here is derived from an EMBL/GenBank/DDBJ whole genome shotgun (WGS) entry which is preliminary data.</text>
</comment>
<dbReference type="PANTHER" id="PTHR22744">
    <property type="entry name" value="HELIX LOOP HELIX PROTEIN 21-RELATED"/>
    <property type="match status" value="1"/>
</dbReference>
<dbReference type="Gene3D" id="3.30.710.10">
    <property type="entry name" value="Potassium Channel Kv1.1, Chain A"/>
    <property type="match status" value="1"/>
</dbReference>
<evidence type="ECO:0000313" key="3">
    <source>
        <dbReference type="Proteomes" id="UP001519460"/>
    </source>
</evidence>
<proteinExistence type="predicted"/>
<sequence length="304" mass="33254">MMFGGTKQAPATGGFCFGGTVLPSAPVLFGGAASESDNCDVTQGAAAVESQEATPDEIAPFSVADELTDVVLEVEGKELHVNRAVLAHYSPVFSRMFFGDFKEKDQTKVTLPGKSYVHFTTFLQVMYPQTTETPELISDENLVQILELAEEYQVDNVKIRCQDYIGEQLADYFAMYYRATKPGKQPATGSFVFGTPCSGSGGTVTVQPEELVSKMALYIWMCDQHGLVKHRANALSILTEHAKSLGTLRCSLYYDSLPPNTKINILETICCKFDGSSQRETGCSFPPVTSFCVASKQRRGRRGK</sequence>
<dbReference type="InterPro" id="IPR000210">
    <property type="entry name" value="BTB/POZ_dom"/>
</dbReference>
<organism evidence="2 3">
    <name type="scientific">Batillaria attramentaria</name>
    <dbReference type="NCBI Taxonomy" id="370345"/>
    <lineage>
        <taxon>Eukaryota</taxon>
        <taxon>Metazoa</taxon>
        <taxon>Spiralia</taxon>
        <taxon>Lophotrochozoa</taxon>
        <taxon>Mollusca</taxon>
        <taxon>Gastropoda</taxon>
        <taxon>Caenogastropoda</taxon>
        <taxon>Sorbeoconcha</taxon>
        <taxon>Cerithioidea</taxon>
        <taxon>Batillariidae</taxon>
        <taxon>Batillaria</taxon>
    </lineage>
</organism>
<dbReference type="Proteomes" id="UP001519460">
    <property type="component" value="Unassembled WGS sequence"/>
</dbReference>
<evidence type="ECO:0000313" key="2">
    <source>
        <dbReference type="EMBL" id="KAK7494299.1"/>
    </source>
</evidence>
<dbReference type="SUPFAM" id="SSF54695">
    <property type="entry name" value="POZ domain"/>
    <property type="match status" value="1"/>
</dbReference>
<dbReference type="PANTHER" id="PTHR22744:SF17">
    <property type="entry name" value="BTB DOMAIN-CONTAINING PROTEIN"/>
    <property type="match status" value="1"/>
</dbReference>
<protein>
    <recommendedName>
        <fullName evidence="1">BTB domain-containing protein</fullName>
    </recommendedName>
</protein>
<dbReference type="CDD" id="cd18186">
    <property type="entry name" value="BTB_POZ_ZBTB_KLHL-like"/>
    <property type="match status" value="1"/>
</dbReference>
<dbReference type="InterPro" id="IPR011333">
    <property type="entry name" value="SKP1/BTB/POZ_sf"/>
</dbReference>
<evidence type="ECO:0000259" key="1">
    <source>
        <dbReference type="PROSITE" id="PS50097"/>
    </source>
</evidence>
<feature type="domain" description="BTB" evidence="1">
    <location>
        <begin position="68"/>
        <end position="135"/>
    </location>
</feature>
<dbReference type="Pfam" id="PF00651">
    <property type="entry name" value="BTB"/>
    <property type="match status" value="1"/>
</dbReference>